<dbReference type="GO" id="GO:0005794">
    <property type="term" value="C:Golgi apparatus"/>
    <property type="evidence" value="ECO:0007669"/>
    <property type="project" value="UniProtKB-SubCell"/>
</dbReference>
<dbReference type="SMART" id="SM00234">
    <property type="entry name" value="START"/>
    <property type="match status" value="1"/>
</dbReference>
<evidence type="ECO:0000313" key="17">
    <source>
        <dbReference type="Proteomes" id="UP000019118"/>
    </source>
</evidence>
<evidence type="ECO:0000256" key="3">
    <source>
        <dbReference type="ARBA" id="ARBA00004496"/>
    </source>
</evidence>
<dbReference type="GO" id="GO:0005783">
    <property type="term" value="C:endoplasmic reticulum"/>
    <property type="evidence" value="ECO:0007669"/>
    <property type="project" value="UniProtKB-SubCell"/>
</dbReference>
<dbReference type="SUPFAM" id="SSF55961">
    <property type="entry name" value="Bet v1-like"/>
    <property type="match status" value="1"/>
</dbReference>
<evidence type="ECO:0000256" key="2">
    <source>
        <dbReference type="ARBA" id="ARBA00004240"/>
    </source>
</evidence>
<dbReference type="Gene3D" id="2.30.29.30">
    <property type="entry name" value="Pleckstrin-homology domain (PH domain)/Phosphotyrosine-binding domain (PTB)"/>
    <property type="match status" value="1"/>
</dbReference>
<accession>A0AAR5PEA6</accession>
<reference evidence="17" key="1">
    <citation type="journal article" date="2013" name="Genome Biol.">
        <title>Draft genome of the mountain pine beetle, Dendroctonus ponderosae Hopkins, a major forest pest.</title>
        <authorList>
            <person name="Keeling C.I."/>
            <person name="Yuen M.M."/>
            <person name="Liao N.Y."/>
            <person name="Docking T.R."/>
            <person name="Chan S.K."/>
            <person name="Taylor G.A."/>
            <person name="Palmquist D.L."/>
            <person name="Jackman S.D."/>
            <person name="Nguyen A."/>
            <person name="Li M."/>
            <person name="Henderson H."/>
            <person name="Janes J.K."/>
            <person name="Zhao Y."/>
            <person name="Pandoh P."/>
            <person name="Moore R."/>
            <person name="Sperling F.A."/>
            <person name="Huber D.P."/>
            <person name="Birol I."/>
            <person name="Jones S.J."/>
            <person name="Bohlmann J."/>
        </authorList>
    </citation>
    <scope>NUCLEOTIDE SEQUENCE</scope>
</reference>
<feature type="compositionally biased region" description="Polar residues" evidence="13">
    <location>
        <begin position="127"/>
        <end position="144"/>
    </location>
</feature>
<evidence type="ECO:0000256" key="6">
    <source>
        <dbReference type="ARBA" id="ARBA00022448"/>
    </source>
</evidence>
<evidence type="ECO:0000256" key="10">
    <source>
        <dbReference type="ARBA" id="ARBA00023054"/>
    </source>
</evidence>
<dbReference type="CDD" id="cd08872">
    <property type="entry name" value="START_STARD11-like"/>
    <property type="match status" value="1"/>
</dbReference>
<dbReference type="InterPro" id="IPR002913">
    <property type="entry name" value="START_lipid-bd_dom"/>
</dbReference>
<keyword evidence="11" id="KW-0445">Lipid transport</keyword>
<dbReference type="InterPro" id="IPR001849">
    <property type="entry name" value="PH_domain"/>
</dbReference>
<dbReference type="CDD" id="cd13283">
    <property type="entry name" value="PH_GPBP"/>
    <property type="match status" value="1"/>
</dbReference>
<evidence type="ECO:0000313" key="16">
    <source>
        <dbReference type="EnsemblMetazoa" id="XP_019759385.1"/>
    </source>
</evidence>
<name>A0AAR5PEA6_DENPD</name>
<keyword evidence="17" id="KW-1185">Reference proteome</keyword>
<keyword evidence="6" id="KW-0813">Transport</keyword>
<evidence type="ECO:0000259" key="15">
    <source>
        <dbReference type="PROSITE" id="PS50848"/>
    </source>
</evidence>
<evidence type="ECO:0000256" key="11">
    <source>
        <dbReference type="ARBA" id="ARBA00023055"/>
    </source>
</evidence>
<evidence type="ECO:0000256" key="7">
    <source>
        <dbReference type="ARBA" id="ARBA00022490"/>
    </source>
</evidence>
<evidence type="ECO:0000256" key="8">
    <source>
        <dbReference type="ARBA" id="ARBA00022824"/>
    </source>
</evidence>
<dbReference type="AlphaFoldDB" id="A0AAR5PEA6"/>
<dbReference type="PANTHER" id="PTHR19308">
    <property type="entry name" value="PHOSPHATIDYLCHOLINE TRANSFER PROTEIN"/>
    <property type="match status" value="1"/>
</dbReference>
<dbReference type="InterPro" id="IPR011993">
    <property type="entry name" value="PH-like_dom_sf"/>
</dbReference>
<dbReference type="FunFam" id="2.30.29.30:FF:000104">
    <property type="entry name" value="collagen type IV alpha-3-binding protein-like isoform X2"/>
    <property type="match status" value="1"/>
</dbReference>
<dbReference type="EnsemblMetazoa" id="XM_019903826.1">
    <property type="protein sequence ID" value="XP_019759385.1"/>
    <property type="gene ID" value="LOC109537215"/>
</dbReference>
<comment type="catalytic activity">
    <reaction evidence="1">
        <text>N-hexadecanoylsphing-4-enine(in) = N-hexadecanoylsphing-4-enine(out)</text>
        <dbReference type="Rhea" id="RHEA:45720"/>
        <dbReference type="ChEBI" id="CHEBI:72959"/>
    </reaction>
</comment>
<dbReference type="KEGG" id="dpa:109537215"/>
<keyword evidence="9" id="KW-0333">Golgi apparatus</keyword>
<keyword evidence="7" id="KW-0963">Cytoplasm</keyword>
<dbReference type="PROSITE" id="PS50003">
    <property type="entry name" value="PH_DOMAIN"/>
    <property type="match status" value="1"/>
</dbReference>
<keyword evidence="10" id="KW-0175">Coiled coil</keyword>
<comment type="subcellular location">
    <subcellularLocation>
        <location evidence="3">Cytoplasm</location>
    </subcellularLocation>
    <subcellularLocation>
        <location evidence="2">Endoplasmic reticulum</location>
    </subcellularLocation>
    <subcellularLocation>
        <location evidence="4">Golgi apparatus</location>
    </subcellularLocation>
</comment>
<dbReference type="Gene3D" id="3.30.530.20">
    <property type="match status" value="1"/>
</dbReference>
<dbReference type="SMART" id="SM00233">
    <property type="entry name" value="PH"/>
    <property type="match status" value="1"/>
</dbReference>
<keyword evidence="8" id="KW-0256">Endoplasmic reticulum</keyword>
<organism evidence="16 17">
    <name type="scientific">Dendroctonus ponderosae</name>
    <name type="common">Mountain pine beetle</name>
    <dbReference type="NCBI Taxonomy" id="77166"/>
    <lineage>
        <taxon>Eukaryota</taxon>
        <taxon>Metazoa</taxon>
        <taxon>Ecdysozoa</taxon>
        <taxon>Arthropoda</taxon>
        <taxon>Hexapoda</taxon>
        <taxon>Insecta</taxon>
        <taxon>Pterygota</taxon>
        <taxon>Neoptera</taxon>
        <taxon>Endopterygota</taxon>
        <taxon>Coleoptera</taxon>
        <taxon>Polyphaga</taxon>
        <taxon>Cucujiformia</taxon>
        <taxon>Curculionidae</taxon>
        <taxon>Scolytinae</taxon>
        <taxon>Dendroctonus</taxon>
    </lineage>
</organism>
<feature type="region of interest" description="Disordered" evidence="13">
    <location>
        <begin position="124"/>
        <end position="145"/>
    </location>
</feature>
<dbReference type="Pfam" id="PF01852">
    <property type="entry name" value="START"/>
    <property type="match status" value="1"/>
</dbReference>
<dbReference type="SUPFAM" id="SSF50729">
    <property type="entry name" value="PH domain-like"/>
    <property type="match status" value="1"/>
</dbReference>
<evidence type="ECO:0000256" key="5">
    <source>
        <dbReference type="ARBA" id="ARBA00021440"/>
    </source>
</evidence>
<evidence type="ECO:0000256" key="13">
    <source>
        <dbReference type="SAM" id="MobiDB-lite"/>
    </source>
</evidence>
<gene>
    <name evidence="16" type="primary">109537215</name>
</gene>
<dbReference type="InterPro" id="IPR051213">
    <property type="entry name" value="START_lipid_transfer"/>
</dbReference>
<dbReference type="InterPro" id="IPR041952">
    <property type="entry name" value="STARD11_START"/>
</dbReference>
<dbReference type="GO" id="GO:0035621">
    <property type="term" value="P:ER to Golgi ceramide transport"/>
    <property type="evidence" value="ECO:0007669"/>
    <property type="project" value="UniProtKB-ARBA"/>
</dbReference>
<dbReference type="PANTHER" id="PTHR19308:SF53">
    <property type="entry name" value="CERAMIDE TRANSFER PROTEIN"/>
    <property type="match status" value="1"/>
</dbReference>
<dbReference type="GO" id="GO:0008289">
    <property type="term" value="F:lipid binding"/>
    <property type="evidence" value="ECO:0007669"/>
    <property type="project" value="InterPro"/>
</dbReference>
<dbReference type="Pfam" id="PF00169">
    <property type="entry name" value="PH"/>
    <property type="match status" value="1"/>
</dbReference>
<evidence type="ECO:0000256" key="9">
    <source>
        <dbReference type="ARBA" id="ARBA00023034"/>
    </source>
</evidence>
<reference evidence="16" key="2">
    <citation type="submission" date="2024-08" db="UniProtKB">
        <authorList>
            <consortium name="EnsemblMetazoa"/>
        </authorList>
    </citation>
    <scope>IDENTIFICATION</scope>
</reference>
<proteinExistence type="predicted"/>
<dbReference type="PROSITE" id="PS50848">
    <property type="entry name" value="START"/>
    <property type="match status" value="1"/>
</dbReference>
<dbReference type="FunFam" id="3.30.530.20:FF:000003">
    <property type="entry name" value="Collagen type IV alpha-3-binding protein-like protein"/>
    <property type="match status" value="1"/>
</dbReference>
<dbReference type="Proteomes" id="UP000019118">
    <property type="component" value="Unassembled WGS sequence"/>
</dbReference>
<evidence type="ECO:0000256" key="12">
    <source>
        <dbReference type="ARBA" id="ARBA00031527"/>
    </source>
</evidence>
<sequence length="574" mass="65589">MADGHSSEDSDAENQTEFAGILSKWTNYIHGWQDRYIVLKSGTLSYYRSEHERGYGCRGALSLTKAVIKPHEFDECRFDVAVNDCVWYLRADSVEIKQGWLEALESCRVESGYATGSETSLKRHDSSVSLQSNNHSTASGSSFKKGSRTLREKLAEIDTYRDILSQQIDTLQKYFDSCVELDLGKESQSKGKTLQPELPNESIPVCFHTESPPAVDFKGESITFKTTTAAVIDTLSHCSELVVQREESWRKRLDREKERRKHCEVLAQKYFEQLQKSRTVHPGPDLEEGPHSVLADDEFYDAVESGLDKMEEEQELREKLKTGQIPITPPPTSPAIQHRLWPEVDRLVKQQVAMARMGIGECGTGWQLFAEDGEMKMYRREEEVDGMVVDPLKAVHVVKGITGHEVCDYFFNPKYRYDWETTLEHMTVLETISDDTLVFLQTHKRIWPASQRDVVFWSHMRKLPNDQDRDGPDIWTVVNNSTESPEHPANVGKCVRIYLTVCLLCQTRVHPPKDGAPITRNNVSCKITYCSVVNPGGWAPASVLRAVYKREYPKFLKRFTSYVINQTKNKPLMF</sequence>
<protein>
    <recommendedName>
        <fullName evidence="5">Ceramide transfer protein</fullName>
    </recommendedName>
    <alternativeName>
        <fullName evidence="12">Collagen type IV alpha-3-binding protein</fullName>
    </alternativeName>
</protein>
<feature type="domain" description="START" evidence="15">
    <location>
        <begin position="365"/>
        <end position="568"/>
    </location>
</feature>
<evidence type="ECO:0000256" key="1">
    <source>
        <dbReference type="ARBA" id="ARBA00000074"/>
    </source>
</evidence>
<evidence type="ECO:0000259" key="14">
    <source>
        <dbReference type="PROSITE" id="PS50003"/>
    </source>
</evidence>
<feature type="domain" description="PH" evidence="14">
    <location>
        <begin position="15"/>
        <end position="109"/>
    </location>
</feature>
<dbReference type="InterPro" id="IPR023393">
    <property type="entry name" value="START-like_dom_sf"/>
</dbReference>
<evidence type="ECO:0000256" key="4">
    <source>
        <dbReference type="ARBA" id="ARBA00004555"/>
    </source>
</evidence>